<dbReference type="InterPro" id="IPR006311">
    <property type="entry name" value="TAT_signal"/>
</dbReference>
<dbReference type="Pfam" id="PF01261">
    <property type="entry name" value="AP_endonuc_2"/>
    <property type="match status" value="1"/>
</dbReference>
<keyword evidence="3" id="KW-1185">Reference proteome</keyword>
<sequence>MINRRDFLKGSGALALGGLMLPGSADAFSAFMKGAAKPIGIQMFTLLRLMGDDVKGTFKKLADIGFKDIETAFSPKGYYYGLKPKELKTMIEDAGMKWRSHHVMGAPFKMPDGRALPPEYAFIASLPNLRDNYQQLVDEAAEGGLPYLVCASAPVGTLDEIKGSIDIFSKTGEACKKSKIQFAYHNHATEFDLVEGKRPYDLIMSQTDKELVKMELDLAWATKAKQNPVDLFKQYPGRFPLWHVKDIASDLNTITEIGNGVVQFKPVFENAKLSGMKHFFYEQDMAPSMESVTTSFTNLSKII</sequence>
<dbReference type="OrthoDB" id="9798407at2"/>
<dbReference type="AlphaFoldDB" id="A0A1M5XF10"/>
<evidence type="ECO:0000313" key="2">
    <source>
        <dbReference type="EMBL" id="SHH98427.1"/>
    </source>
</evidence>
<dbReference type="InterPro" id="IPR050312">
    <property type="entry name" value="IolE/XylAMocC-like"/>
</dbReference>
<dbReference type="NCBIfam" id="TIGR01409">
    <property type="entry name" value="TAT_signal_seq"/>
    <property type="match status" value="1"/>
</dbReference>
<dbReference type="InterPro" id="IPR036237">
    <property type="entry name" value="Xyl_isomerase-like_sf"/>
</dbReference>
<dbReference type="Gene3D" id="3.20.20.150">
    <property type="entry name" value="Divalent-metal-dependent TIM barrel enzymes"/>
    <property type="match status" value="1"/>
</dbReference>
<dbReference type="RefSeq" id="WP_073142880.1">
    <property type="nucleotide sequence ID" value="NZ_FQWQ01000006.1"/>
</dbReference>
<dbReference type="STRING" id="947013.SAMN04488109_6478"/>
<dbReference type="Proteomes" id="UP000184212">
    <property type="component" value="Unassembled WGS sequence"/>
</dbReference>
<proteinExistence type="predicted"/>
<dbReference type="Pfam" id="PF10518">
    <property type="entry name" value="TAT_signal"/>
    <property type="match status" value="1"/>
</dbReference>
<gene>
    <name evidence="2" type="ORF">SAMN04488109_6478</name>
</gene>
<protein>
    <submittedName>
        <fullName evidence="2">Tat (Twin-arginine translocation) pathway signal sequence</fullName>
    </submittedName>
</protein>
<name>A0A1M5XF10_9BACT</name>
<dbReference type="PANTHER" id="PTHR12110">
    <property type="entry name" value="HYDROXYPYRUVATE ISOMERASE"/>
    <property type="match status" value="1"/>
</dbReference>
<dbReference type="SUPFAM" id="SSF51658">
    <property type="entry name" value="Xylose isomerase-like"/>
    <property type="match status" value="1"/>
</dbReference>
<accession>A0A1M5XF10</accession>
<reference evidence="2 3" key="1">
    <citation type="submission" date="2016-11" db="EMBL/GenBank/DDBJ databases">
        <authorList>
            <person name="Jaros S."/>
            <person name="Januszkiewicz K."/>
            <person name="Wedrychowicz H."/>
        </authorList>
    </citation>
    <scope>NUCLEOTIDE SEQUENCE [LARGE SCALE GENOMIC DNA]</scope>
    <source>
        <strain evidence="2 3">DSM 24574</strain>
    </source>
</reference>
<dbReference type="EMBL" id="FQWQ01000006">
    <property type="protein sequence ID" value="SHH98427.1"/>
    <property type="molecule type" value="Genomic_DNA"/>
</dbReference>
<organism evidence="2 3">
    <name type="scientific">Chryseolinea serpens</name>
    <dbReference type="NCBI Taxonomy" id="947013"/>
    <lineage>
        <taxon>Bacteria</taxon>
        <taxon>Pseudomonadati</taxon>
        <taxon>Bacteroidota</taxon>
        <taxon>Cytophagia</taxon>
        <taxon>Cytophagales</taxon>
        <taxon>Fulvivirgaceae</taxon>
        <taxon>Chryseolinea</taxon>
    </lineage>
</organism>
<dbReference type="InterPro" id="IPR013022">
    <property type="entry name" value="Xyl_isomerase-like_TIM-brl"/>
</dbReference>
<evidence type="ECO:0000259" key="1">
    <source>
        <dbReference type="Pfam" id="PF01261"/>
    </source>
</evidence>
<dbReference type="PANTHER" id="PTHR12110:SF41">
    <property type="entry name" value="INOSOSE DEHYDRATASE"/>
    <property type="match status" value="1"/>
</dbReference>
<evidence type="ECO:0000313" key="3">
    <source>
        <dbReference type="Proteomes" id="UP000184212"/>
    </source>
</evidence>
<dbReference type="PROSITE" id="PS51318">
    <property type="entry name" value="TAT"/>
    <property type="match status" value="1"/>
</dbReference>
<feature type="domain" description="Xylose isomerase-like TIM barrel" evidence="1">
    <location>
        <begin position="58"/>
        <end position="276"/>
    </location>
</feature>
<dbReference type="InterPro" id="IPR019546">
    <property type="entry name" value="TAT_signal_bac_arc"/>
</dbReference>